<dbReference type="Gene3D" id="3.40.50.300">
    <property type="entry name" value="P-loop containing nucleotide triphosphate hydrolases"/>
    <property type="match status" value="2"/>
</dbReference>
<accession>A0A2I1PCZ0</accession>
<evidence type="ECO:0000256" key="2">
    <source>
        <dbReference type="ARBA" id="ARBA00022448"/>
    </source>
</evidence>
<dbReference type="PROSITE" id="PS50893">
    <property type="entry name" value="ABC_TRANSPORTER_2"/>
    <property type="match status" value="2"/>
</dbReference>
<keyword evidence="4 6" id="KW-0067">ATP-binding</keyword>
<dbReference type="SMART" id="SM00382">
    <property type="entry name" value="AAA"/>
    <property type="match status" value="2"/>
</dbReference>
<name>A0A2I1PCZ0_9MICO</name>
<keyword evidence="3" id="KW-0547">Nucleotide-binding</keyword>
<protein>
    <submittedName>
        <fullName evidence="6">ABC transporter ATP-binding protein</fullName>
    </submittedName>
</protein>
<dbReference type="GO" id="GO:0055085">
    <property type="term" value="P:transmembrane transport"/>
    <property type="evidence" value="ECO:0007669"/>
    <property type="project" value="UniProtKB-ARBA"/>
</dbReference>
<evidence type="ECO:0000256" key="1">
    <source>
        <dbReference type="ARBA" id="ARBA00005417"/>
    </source>
</evidence>
<dbReference type="Pfam" id="PF08352">
    <property type="entry name" value="oligo_HPY"/>
    <property type="match status" value="2"/>
</dbReference>
<dbReference type="PANTHER" id="PTHR43776">
    <property type="entry name" value="TRANSPORT ATP-BINDING PROTEIN"/>
    <property type="match status" value="1"/>
</dbReference>
<dbReference type="GO" id="GO:0005524">
    <property type="term" value="F:ATP binding"/>
    <property type="evidence" value="ECO:0007669"/>
    <property type="project" value="UniProtKB-KW"/>
</dbReference>
<gene>
    <name evidence="6" type="ORF">CYJ76_02825</name>
</gene>
<evidence type="ECO:0000313" key="7">
    <source>
        <dbReference type="Proteomes" id="UP000234206"/>
    </source>
</evidence>
<comment type="caution">
    <text evidence="6">The sequence shown here is derived from an EMBL/GenBank/DDBJ whole genome shotgun (WGS) entry which is preliminary data.</text>
</comment>
<dbReference type="NCBIfam" id="NF008453">
    <property type="entry name" value="PRK11308.1"/>
    <property type="match status" value="2"/>
</dbReference>
<dbReference type="InterPro" id="IPR017871">
    <property type="entry name" value="ABC_transporter-like_CS"/>
</dbReference>
<dbReference type="SUPFAM" id="SSF52540">
    <property type="entry name" value="P-loop containing nucleoside triphosphate hydrolases"/>
    <property type="match status" value="2"/>
</dbReference>
<dbReference type="EMBL" id="PKIZ01000003">
    <property type="protein sequence ID" value="PKZ42502.1"/>
    <property type="molecule type" value="Genomic_DNA"/>
</dbReference>
<organism evidence="6 7">
    <name type="scientific">Kytococcus schroeteri</name>
    <dbReference type="NCBI Taxonomy" id="138300"/>
    <lineage>
        <taxon>Bacteria</taxon>
        <taxon>Bacillati</taxon>
        <taxon>Actinomycetota</taxon>
        <taxon>Actinomycetes</taxon>
        <taxon>Micrococcales</taxon>
        <taxon>Kytococcaceae</taxon>
        <taxon>Kytococcus</taxon>
    </lineage>
</organism>
<reference evidence="6 7" key="1">
    <citation type="submission" date="2017-12" db="EMBL/GenBank/DDBJ databases">
        <title>Phylogenetic diversity of female urinary microbiome.</title>
        <authorList>
            <person name="Thomas-White K."/>
            <person name="Wolfe A.J."/>
        </authorList>
    </citation>
    <scope>NUCLEOTIDE SEQUENCE [LARGE SCALE GENOMIC DNA]</scope>
    <source>
        <strain evidence="6 7">UMB1298</strain>
    </source>
</reference>
<keyword evidence="2" id="KW-0813">Transport</keyword>
<comment type="similarity">
    <text evidence="1">Belongs to the ABC transporter superfamily.</text>
</comment>
<evidence type="ECO:0000256" key="4">
    <source>
        <dbReference type="ARBA" id="ARBA00022840"/>
    </source>
</evidence>
<proteinExistence type="inferred from homology"/>
<evidence type="ECO:0000259" key="5">
    <source>
        <dbReference type="PROSITE" id="PS50893"/>
    </source>
</evidence>
<dbReference type="Proteomes" id="UP000234206">
    <property type="component" value="Unassembled WGS sequence"/>
</dbReference>
<feature type="domain" description="ABC transporter" evidence="5">
    <location>
        <begin position="309"/>
        <end position="558"/>
    </location>
</feature>
<sequence>MSDMAADTPAPPDPRPRLVARDLSVGTRHRTLVSGVDLSLDAGERVGLIGESGSGKSLTALAIMGLLPDNLHATGSIELTPEGGATTQVVGASDRAMSRIRGLDLSMVFQEPMSALNPTMRVGDQVAEVMEIHGTARGDAASRRAVELLESVGITDAEGVARAHPHQLSGGQRQRVVIAIALANDPDVLICDEPTTALDVTVQATVLRQVLDGAREHDAALLFITHDLAVVSQVCERVVVLKDGQVVERGTVAEVLGAPQHPYTQALVAASRLKPRAGTGTTALDLAGSPGVDAVAEPGESTPPEAPAVAVEDVRQVYTRPRRSLFSARPQVVALDGVSLTVEPGERFGIVGESGSGKSTLLRLVAGLESPASGRVEVLGRQVSGVPERRLGWLRESVQMVFQDPRDSLDPRMTVRDVVAEPLVAQGWSGGDRDDRVAELLRRVGLEPSMMRRHPHQFSGGQRQRISIARALAPSPRVLLADEPVSALDVSVRGQVLDLIGELVDELGLTLVFVSHDLSVVRHVCERVAVMRRGELVEVAPTEQLWSAPGTDYTRSLIEAIPRMAV</sequence>
<dbReference type="PROSITE" id="PS00211">
    <property type="entry name" value="ABC_TRANSPORTER_1"/>
    <property type="match status" value="2"/>
</dbReference>
<dbReference type="GO" id="GO:0015833">
    <property type="term" value="P:peptide transport"/>
    <property type="evidence" value="ECO:0007669"/>
    <property type="project" value="InterPro"/>
</dbReference>
<evidence type="ECO:0000256" key="3">
    <source>
        <dbReference type="ARBA" id="ARBA00022741"/>
    </source>
</evidence>
<keyword evidence="7" id="KW-1185">Reference proteome</keyword>
<dbReference type="InterPro" id="IPR050319">
    <property type="entry name" value="ABC_transp_ATP-bind"/>
</dbReference>
<dbReference type="NCBIfam" id="NF007739">
    <property type="entry name" value="PRK10419.1"/>
    <property type="match status" value="2"/>
</dbReference>
<dbReference type="InterPro" id="IPR013563">
    <property type="entry name" value="Oligopep_ABC_C"/>
</dbReference>
<dbReference type="OrthoDB" id="3677453at2"/>
<dbReference type="AlphaFoldDB" id="A0A2I1PCZ0"/>
<dbReference type="InterPro" id="IPR003439">
    <property type="entry name" value="ABC_transporter-like_ATP-bd"/>
</dbReference>
<dbReference type="InterPro" id="IPR027417">
    <property type="entry name" value="P-loop_NTPase"/>
</dbReference>
<evidence type="ECO:0000313" key="6">
    <source>
        <dbReference type="EMBL" id="PKZ42502.1"/>
    </source>
</evidence>
<dbReference type="Pfam" id="PF00005">
    <property type="entry name" value="ABC_tran"/>
    <property type="match status" value="2"/>
</dbReference>
<dbReference type="CDD" id="cd03257">
    <property type="entry name" value="ABC_NikE_OppD_transporters"/>
    <property type="match status" value="2"/>
</dbReference>
<feature type="domain" description="ABC transporter" evidence="5">
    <location>
        <begin position="18"/>
        <end position="268"/>
    </location>
</feature>
<dbReference type="GO" id="GO:0016887">
    <property type="term" value="F:ATP hydrolysis activity"/>
    <property type="evidence" value="ECO:0007669"/>
    <property type="project" value="InterPro"/>
</dbReference>
<dbReference type="PANTHER" id="PTHR43776:SF7">
    <property type="entry name" value="D,D-DIPEPTIDE TRANSPORT ATP-BINDING PROTEIN DDPF-RELATED"/>
    <property type="match status" value="1"/>
</dbReference>
<dbReference type="InterPro" id="IPR003593">
    <property type="entry name" value="AAA+_ATPase"/>
</dbReference>